<dbReference type="RefSeq" id="WP_109094232.1">
    <property type="nucleotide sequence ID" value="NZ_QETB01000005.1"/>
</dbReference>
<comment type="caution">
    <text evidence="11">The sequence shown here is derived from an EMBL/GenBank/DDBJ whole genome shotgun (WGS) entry which is preliminary data.</text>
</comment>
<dbReference type="Pfam" id="PF00078">
    <property type="entry name" value="RVT_1"/>
    <property type="match status" value="1"/>
</dbReference>
<evidence type="ECO:0000256" key="8">
    <source>
        <dbReference type="ARBA" id="ARBA00034120"/>
    </source>
</evidence>
<dbReference type="PRINTS" id="PR00866">
    <property type="entry name" value="RNADNAPOLMS"/>
</dbReference>
<dbReference type="PROSITE" id="PS50878">
    <property type="entry name" value="RT_POL"/>
    <property type="match status" value="1"/>
</dbReference>
<evidence type="ECO:0000256" key="9">
    <source>
        <dbReference type="ARBA" id="ARBA00048173"/>
    </source>
</evidence>
<dbReference type="GO" id="GO:0051607">
    <property type="term" value="P:defense response to virus"/>
    <property type="evidence" value="ECO:0007669"/>
    <property type="project" value="UniProtKB-KW"/>
</dbReference>
<dbReference type="GO" id="GO:0046872">
    <property type="term" value="F:metal ion binding"/>
    <property type="evidence" value="ECO:0007669"/>
    <property type="project" value="UniProtKB-KW"/>
</dbReference>
<proteinExistence type="inferred from homology"/>
<dbReference type="InterPro" id="IPR051083">
    <property type="entry name" value="GrpII_Intron_Splice-Mob/Def"/>
</dbReference>
<dbReference type="Proteomes" id="UP000245283">
    <property type="component" value="Unassembled WGS sequence"/>
</dbReference>
<keyword evidence="5" id="KW-0460">Magnesium</keyword>
<organism evidence="11 12">
    <name type="scientific">Ancrocorticia populi</name>
    <dbReference type="NCBI Taxonomy" id="2175228"/>
    <lineage>
        <taxon>Bacteria</taxon>
        <taxon>Bacillati</taxon>
        <taxon>Actinomycetota</taxon>
        <taxon>Actinomycetes</taxon>
        <taxon>Actinomycetales</taxon>
        <taxon>Actinomycetaceae</taxon>
        <taxon>Ancrocorticia</taxon>
    </lineage>
</organism>
<comment type="similarity">
    <text evidence="8">Belongs to the bacterial reverse transcriptase family.</text>
</comment>
<dbReference type="CDD" id="cd03487">
    <property type="entry name" value="RT_Bac_retron_II"/>
    <property type="match status" value="1"/>
</dbReference>
<dbReference type="InterPro" id="IPR000123">
    <property type="entry name" value="Reverse_transcriptase_msDNA"/>
</dbReference>
<dbReference type="PANTHER" id="PTHR34047">
    <property type="entry name" value="NUCLEAR INTRON MATURASE 1, MITOCHONDRIAL-RELATED"/>
    <property type="match status" value="1"/>
</dbReference>
<evidence type="ECO:0000313" key="11">
    <source>
        <dbReference type="EMBL" id="PWF25743.1"/>
    </source>
</evidence>
<keyword evidence="12" id="KW-1185">Reference proteome</keyword>
<dbReference type="GO" id="GO:0003723">
    <property type="term" value="F:RNA binding"/>
    <property type="evidence" value="ECO:0007669"/>
    <property type="project" value="InterPro"/>
</dbReference>
<comment type="catalytic activity">
    <reaction evidence="9">
        <text>DNA(n) + a 2'-deoxyribonucleoside 5'-triphosphate = DNA(n+1) + diphosphate</text>
        <dbReference type="Rhea" id="RHEA:22508"/>
        <dbReference type="Rhea" id="RHEA-COMP:17339"/>
        <dbReference type="Rhea" id="RHEA-COMP:17340"/>
        <dbReference type="ChEBI" id="CHEBI:33019"/>
        <dbReference type="ChEBI" id="CHEBI:61560"/>
        <dbReference type="ChEBI" id="CHEBI:173112"/>
        <dbReference type="EC" id="2.7.7.49"/>
    </reaction>
</comment>
<keyword evidence="2" id="KW-0808">Transferase</keyword>
<accession>A0A2V1K673</accession>
<gene>
    <name evidence="11" type="ORF">DD236_09885</name>
</gene>
<dbReference type="OrthoDB" id="1550386at2"/>
<dbReference type="GO" id="GO:0003964">
    <property type="term" value="F:RNA-directed DNA polymerase activity"/>
    <property type="evidence" value="ECO:0007669"/>
    <property type="project" value="UniProtKB-KW"/>
</dbReference>
<name>A0A2V1K673_9ACTO</name>
<keyword evidence="7" id="KW-0051">Antiviral defense</keyword>
<evidence type="ECO:0000256" key="5">
    <source>
        <dbReference type="ARBA" id="ARBA00022842"/>
    </source>
</evidence>
<keyword evidence="6" id="KW-0695">RNA-directed DNA polymerase</keyword>
<evidence type="ECO:0000256" key="3">
    <source>
        <dbReference type="ARBA" id="ARBA00022695"/>
    </source>
</evidence>
<dbReference type="EMBL" id="QETB01000005">
    <property type="protein sequence ID" value="PWF25743.1"/>
    <property type="molecule type" value="Genomic_DNA"/>
</dbReference>
<evidence type="ECO:0000259" key="10">
    <source>
        <dbReference type="PROSITE" id="PS50878"/>
    </source>
</evidence>
<dbReference type="InterPro" id="IPR000477">
    <property type="entry name" value="RT_dom"/>
</dbReference>
<reference evidence="12" key="1">
    <citation type="submission" date="2018-05" db="EMBL/GenBank/DDBJ databases">
        <authorList>
            <person name="Li Y."/>
        </authorList>
    </citation>
    <scope>NUCLEOTIDE SEQUENCE [LARGE SCALE GENOMIC DNA]</scope>
    <source>
        <strain evidence="12">sk1b4</strain>
    </source>
</reference>
<keyword evidence="4" id="KW-0479">Metal-binding</keyword>
<protein>
    <recommendedName>
        <fullName evidence="1">RNA-directed DNA polymerase</fullName>
        <ecNumber evidence="1">2.7.7.49</ecNumber>
    </recommendedName>
</protein>
<dbReference type="EC" id="2.7.7.49" evidence="1"/>
<dbReference type="SUPFAM" id="SSF56672">
    <property type="entry name" value="DNA/RNA polymerases"/>
    <property type="match status" value="1"/>
</dbReference>
<evidence type="ECO:0000256" key="1">
    <source>
        <dbReference type="ARBA" id="ARBA00012493"/>
    </source>
</evidence>
<evidence type="ECO:0000256" key="4">
    <source>
        <dbReference type="ARBA" id="ARBA00022723"/>
    </source>
</evidence>
<feature type="domain" description="Reverse transcriptase" evidence="10">
    <location>
        <begin position="1"/>
        <end position="261"/>
    </location>
</feature>
<dbReference type="InterPro" id="IPR043502">
    <property type="entry name" value="DNA/RNA_pol_sf"/>
</dbReference>
<evidence type="ECO:0000256" key="7">
    <source>
        <dbReference type="ARBA" id="ARBA00023118"/>
    </source>
</evidence>
<dbReference type="AlphaFoldDB" id="A0A2V1K673"/>
<dbReference type="PANTHER" id="PTHR34047:SF7">
    <property type="entry name" value="RNA-DIRECTED DNA POLYMERASE"/>
    <property type="match status" value="1"/>
</dbReference>
<evidence type="ECO:0000256" key="6">
    <source>
        <dbReference type="ARBA" id="ARBA00022918"/>
    </source>
</evidence>
<sequence length="337" mass="37616">MSKDPASVASLGELATLTETPYWYLRSIVERRTDPYMSLQRAKRGGGVRPISAPEPPLMHVQRWILHNVLDGLDEHSASYAYRRGRSIAHCAKAHVGARWLVKMDIHNFFGTVTEQRVYKVFRDLGYERLISLEMARLCTREEMKSSTRAPGFRYTAVPSYVSGTIGVLPQGAPTSGALANAVATRIDRALSGLLGDRGITYTRYSDDLTFSTRDGFDRVRASDLISQVTGVVQSCGFQVHKKKTHVVPPGARHVVLGLLVTENNVRLLPEIRRRIEQHVRGVEGFGVRHHADHRGFDDPSAMIGYVGGCLSFALSVDPDWAAPMYRRWMKALSAPW</sequence>
<evidence type="ECO:0000256" key="2">
    <source>
        <dbReference type="ARBA" id="ARBA00022679"/>
    </source>
</evidence>
<keyword evidence="3" id="KW-0548">Nucleotidyltransferase</keyword>
<evidence type="ECO:0000313" key="12">
    <source>
        <dbReference type="Proteomes" id="UP000245283"/>
    </source>
</evidence>